<dbReference type="PIRSF" id="PIRSF018063">
    <property type="entry name" value="Ferrtn_UCP018063"/>
    <property type="match status" value="1"/>
</dbReference>
<organism evidence="5 6">
    <name type="scientific">Acetomicrobium hydrogeniformans ATCC BAA-1850</name>
    <dbReference type="NCBI Taxonomy" id="592015"/>
    <lineage>
        <taxon>Bacteria</taxon>
        <taxon>Thermotogati</taxon>
        <taxon>Synergistota</taxon>
        <taxon>Synergistia</taxon>
        <taxon>Synergistales</taxon>
        <taxon>Acetomicrobiaceae</taxon>
        <taxon>Acetomicrobium</taxon>
    </lineage>
</organism>
<dbReference type="InterPro" id="IPR009040">
    <property type="entry name" value="Ferritin-like_diiron"/>
</dbReference>
<dbReference type="InterPro" id="IPR009078">
    <property type="entry name" value="Ferritin-like_SF"/>
</dbReference>
<feature type="binding site" evidence="3">
    <location>
        <position position="27"/>
    </location>
    <ligand>
        <name>Fe cation</name>
        <dbReference type="ChEBI" id="CHEBI:24875"/>
    </ligand>
</feature>
<dbReference type="GO" id="GO:0005829">
    <property type="term" value="C:cytosol"/>
    <property type="evidence" value="ECO:0007669"/>
    <property type="project" value="TreeGrafter"/>
</dbReference>
<dbReference type="InterPro" id="IPR008331">
    <property type="entry name" value="Ferritin_DPS_dom"/>
</dbReference>
<dbReference type="GO" id="GO:0006879">
    <property type="term" value="P:intracellular iron ion homeostasis"/>
    <property type="evidence" value="ECO:0007669"/>
    <property type="project" value="UniProtKB-KW"/>
</dbReference>
<gene>
    <name evidence="5" type="ORF">HMPREF1705_02648</name>
</gene>
<feature type="binding site" evidence="3">
    <location>
        <position position="63"/>
    </location>
    <ligand>
        <name>Fe cation</name>
        <dbReference type="ChEBI" id="CHEBI:24875"/>
    </ligand>
</feature>
<comment type="caution">
    <text evidence="5">The sequence shown here is derived from an EMBL/GenBank/DDBJ whole genome shotgun (WGS) entry which is preliminary data.</text>
</comment>
<evidence type="ECO:0000313" key="6">
    <source>
        <dbReference type="Proteomes" id="UP000005273"/>
    </source>
</evidence>
<protein>
    <submittedName>
        <fullName evidence="5">Ferritin-like protein</fullName>
    </submittedName>
</protein>
<dbReference type="STRING" id="592015.HMPREF1705_02648"/>
<evidence type="ECO:0000256" key="1">
    <source>
        <dbReference type="ARBA" id="ARBA00022434"/>
    </source>
</evidence>
<dbReference type="PANTHER" id="PTHR30295:SF1">
    <property type="entry name" value="DNA PROTECTION DURING STARVATION PROTEIN"/>
    <property type="match status" value="1"/>
</dbReference>
<evidence type="ECO:0000256" key="2">
    <source>
        <dbReference type="ARBA" id="ARBA00023004"/>
    </source>
</evidence>
<feature type="domain" description="Ferritin-like diiron" evidence="4">
    <location>
        <begin position="10"/>
        <end position="161"/>
    </location>
</feature>
<dbReference type="PROSITE" id="PS50905">
    <property type="entry name" value="FERRITIN_LIKE"/>
    <property type="match status" value="1"/>
</dbReference>
<sequence>MAQKTRKLVEEHADKLIELLNKAYADELVAYFYYKTAALLVKGIHAKTVADQLEEIAKEEMEHSEELAERIIQLGGEPISDWDEITKKANYPKVDIPEDRSDYEGILKAVHVAEQGAIGVYADIINFLQKTAKDPVTFHVIRHIMGEEMHHEEEVETLLGL</sequence>
<dbReference type="InterPro" id="IPR014490">
    <property type="entry name" value="Dps-like"/>
</dbReference>
<evidence type="ECO:0000313" key="5">
    <source>
        <dbReference type="EMBL" id="KRT35421.1"/>
    </source>
</evidence>
<dbReference type="GO" id="GO:0008199">
    <property type="term" value="F:ferric iron binding"/>
    <property type="evidence" value="ECO:0007669"/>
    <property type="project" value="InterPro"/>
</dbReference>
<dbReference type="Pfam" id="PF00210">
    <property type="entry name" value="Ferritin"/>
    <property type="match status" value="1"/>
</dbReference>
<keyword evidence="1" id="KW-0409">Iron storage</keyword>
<dbReference type="OrthoDB" id="9800505at2"/>
<reference evidence="6" key="1">
    <citation type="submission" date="2012-09" db="EMBL/GenBank/DDBJ databases">
        <authorList>
            <person name="Weinstock G."/>
            <person name="Sodergren E."/>
            <person name="Clifton S."/>
            <person name="Fulton L."/>
            <person name="Fulton B."/>
            <person name="Courtney L."/>
            <person name="Fronick C."/>
            <person name="Harrison M."/>
            <person name="Strong C."/>
            <person name="Farmer C."/>
            <person name="Delehaunty K."/>
            <person name="Markovic C."/>
            <person name="Hall O."/>
            <person name="Minx P."/>
            <person name="Tomlinson C."/>
            <person name="Mitreva M."/>
            <person name="Nelson J."/>
            <person name="Hou S."/>
            <person name="Wollam A."/>
            <person name="Pepin K.H."/>
            <person name="Johnson M."/>
            <person name="Bhonagiri V."/>
            <person name="Nash W.E."/>
            <person name="Suruliraj S."/>
            <person name="Warren W."/>
            <person name="Chinwalla A."/>
            <person name="Mardis E.R."/>
            <person name="Wilson R.K."/>
        </authorList>
    </citation>
    <scope>NUCLEOTIDE SEQUENCE [LARGE SCALE GENOMIC DNA]</scope>
    <source>
        <strain evidence="6">OS1</strain>
    </source>
</reference>
<dbReference type="AlphaFoldDB" id="A0A0T5XAN1"/>
<proteinExistence type="predicted"/>
<dbReference type="EMBL" id="ACJX03000001">
    <property type="protein sequence ID" value="KRT35421.1"/>
    <property type="molecule type" value="Genomic_DNA"/>
</dbReference>
<dbReference type="SUPFAM" id="SSF47240">
    <property type="entry name" value="Ferritin-like"/>
    <property type="match status" value="1"/>
</dbReference>
<dbReference type="GO" id="GO:0004322">
    <property type="term" value="F:ferroxidase activity"/>
    <property type="evidence" value="ECO:0007669"/>
    <property type="project" value="TreeGrafter"/>
</dbReference>
<name>A0A0T5XAN1_9BACT</name>
<dbReference type="eggNOG" id="COG2406">
    <property type="taxonomic scope" value="Bacteria"/>
</dbReference>
<dbReference type="GO" id="GO:0020037">
    <property type="term" value="F:heme binding"/>
    <property type="evidence" value="ECO:0007669"/>
    <property type="project" value="TreeGrafter"/>
</dbReference>
<feature type="binding site" evidence="3">
    <location>
        <position position="151"/>
    </location>
    <ligand>
        <name>Fe cation</name>
        <dbReference type="ChEBI" id="CHEBI:24875"/>
    </ligand>
</feature>
<dbReference type="Proteomes" id="UP000005273">
    <property type="component" value="Unassembled WGS sequence"/>
</dbReference>
<evidence type="ECO:0000259" key="4">
    <source>
        <dbReference type="PROSITE" id="PS50905"/>
    </source>
</evidence>
<dbReference type="RefSeq" id="WP_057940727.1">
    <property type="nucleotide sequence ID" value="NZ_ACJX03000001.1"/>
</dbReference>
<keyword evidence="6" id="KW-1185">Reference proteome</keyword>
<evidence type="ECO:0000256" key="3">
    <source>
        <dbReference type="PIRSR" id="PIRSR018063-50"/>
    </source>
</evidence>
<dbReference type="Gene3D" id="1.20.1260.10">
    <property type="match status" value="1"/>
</dbReference>
<dbReference type="PANTHER" id="PTHR30295">
    <property type="entry name" value="BACTERIOFERRITIN"/>
    <property type="match status" value="1"/>
</dbReference>
<dbReference type="InterPro" id="IPR012347">
    <property type="entry name" value="Ferritin-like"/>
</dbReference>
<feature type="binding site" evidence="3">
    <location>
        <position position="114"/>
    </location>
    <ligand>
        <name>Fe cation</name>
        <dbReference type="ChEBI" id="CHEBI:24875"/>
    </ligand>
</feature>
<keyword evidence="2 3" id="KW-0408">Iron</keyword>
<feature type="binding site" evidence="3">
    <location>
        <position position="148"/>
    </location>
    <ligand>
        <name>Fe cation</name>
        <dbReference type="ChEBI" id="CHEBI:24875"/>
    </ligand>
</feature>
<accession>A0A0T5XAN1</accession>
<keyword evidence="3" id="KW-0479">Metal-binding</keyword>